<organism evidence="4 5">
    <name type="scientific">Microbispora amethystogenes</name>
    <dbReference type="NCBI Taxonomy" id="1427754"/>
    <lineage>
        <taxon>Bacteria</taxon>
        <taxon>Bacillati</taxon>
        <taxon>Actinomycetota</taxon>
        <taxon>Actinomycetes</taxon>
        <taxon>Streptosporangiales</taxon>
        <taxon>Streptosporangiaceae</taxon>
        <taxon>Microbispora</taxon>
    </lineage>
</organism>
<dbReference type="SUPFAM" id="SSF50129">
    <property type="entry name" value="GroES-like"/>
    <property type="match status" value="1"/>
</dbReference>
<dbReference type="InterPro" id="IPR020843">
    <property type="entry name" value="ER"/>
</dbReference>
<evidence type="ECO:0000259" key="3">
    <source>
        <dbReference type="SMART" id="SM00829"/>
    </source>
</evidence>
<dbReference type="InterPro" id="IPR051603">
    <property type="entry name" value="Zinc-ADH_QOR/CCCR"/>
</dbReference>
<dbReference type="Pfam" id="PF13602">
    <property type="entry name" value="ADH_zinc_N_2"/>
    <property type="match status" value="1"/>
</dbReference>
<protein>
    <submittedName>
        <fullName evidence="4">Oxidoreductase</fullName>
    </submittedName>
</protein>
<sequence length="336" mass="33516">MDMLPNAEMRAVRFDRFGPPEVLTVGGSPAPHAGPGEVRIAVRAAGVSPVDLALRAGTSPSSGRLPLPHIPGVDAAGVIDEVGADVTGFAAGDEVFGAVDVSRLGGAAAEFAVLAFWAAKPPSMSWEEAGAAGTSVETATRALDRLGVRAGTTLLVDGASGGVGSVAVQLAAARGARVIGTGRPDSHAFIAALGAVPIAYGPGLAERVRPLVAGGIDLALDVAGAGSLRELVTITGAPESVLTIADFSGPRLGVGVSRGELGGEPDGRHGLPLAAALSAEGRFRVPVRAVFPMDRAAEAHAAAARGPQRGKVVLAAPPAHGSGRRPSSEPRTRGRG</sequence>
<keyword evidence="5" id="KW-1185">Reference proteome</keyword>
<accession>A0ABQ4FBC9</accession>
<dbReference type="InterPro" id="IPR013154">
    <property type="entry name" value="ADH-like_N"/>
</dbReference>
<reference evidence="4 5" key="1">
    <citation type="submission" date="2021-01" db="EMBL/GenBank/DDBJ databases">
        <title>Whole genome shotgun sequence of Microbispora amethystogenes NBRC 101907.</title>
        <authorList>
            <person name="Komaki H."/>
            <person name="Tamura T."/>
        </authorList>
    </citation>
    <scope>NUCLEOTIDE SEQUENCE [LARGE SCALE GENOMIC DNA]</scope>
    <source>
        <strain evidence="4 5">NBRC 101907</strain>
    </source>
</reference>
<gene>
    <name evidence="4" type="ORF">Mam01_22740</name>
</gene>
<dbReference type="Gene3D" id="3.40.50.720">
    <property type="entry name" value="NAD(P)-binding Rossmann-like Domain"/>
    <property type="match status" value="1"/>
</dbReference>
<dbReference type="Pfam" id="PF08240">
    <property type="entry name" value="ADH_N"/>
    <property type="match status" value="1"/>
</dbReference>
<keyword evidence="1" id="KW-0521">NADP</keyword>
<evidence type="ECO:0000256" key="2">
    <source>
        <dbReference type="SAM" id="MobiDB-lite"/>
    </source>
</evidence>
<dbReference type="PANTHER" id="PTHR44154">
    <property type="entry name" value="QUINONE OXIDOREDUCTASE"/>
    <property type="match status" value="1"/>
</dbReference>
<feature type="compositionally biased region" description="Basic and acidic residues" evidence="2">
    <location>
        <begin position="326"/>
        <end position="336"/>
    </location>
</feature>
<feature type="region of interest" description="Disordered" evidence="2">
    <location>
        <begin position="302"/>
        <end position="336"/>
    </location>
</feature>
<feature type="domain" description="Enoyl reductase (ER)" evidence="3">
    <location>
        <begin position="18"/>
        <end position="314"/>
    </location>
</feature>
<evidence type="ECO:0000313" key="4">
    <source>
        <dbReference type="EMBL" id="GIH32110.1"/>
    </source>
</evidence>
<proteinExistence type="predicted"/>
<dbReference type="SUPFAM" id="SSF51735">
    <property type="entry name" value="NAD(P)-binding Rossmann-fold domains"/>
    <property type="match status" value="1"/>
</dbReference>
<dbReference type="SMART" id="SM00829">
    <property type="entry name" value="PKS_ER"/>
    <property type="match status" value="1"/>
</dbReference>
<dbReference type="InterPro" id="IPR011032">
    <property type="entry name" value="GroES-like_sf"/>
</dbReference>
<dbReference type="Gene3D" id="3.90.180.10">
    <property type="entry name" value="Medium-chain alcohol dehydrogenases, catalytic domain"/>
    <property type="match status" value="1"/>
</dbReference>
<dbReference type="Proteomes" id="UP000651728">
    <property type="component" value="Unassembled WGS sequence"/>
</dbReference>
<dbReference type="CDD" id="cd05289">
    <property type="entry name" value="MDR_like_2"/>
    <property type="match status" value="1"/>
</dbReference>
<evidence type="ECO:0000256" key="1">
    <source>
        <dbReference type="ARBA" id="ARBA00022857"/>
    </source>
</evidence>
<name>A0ABQ4FBC9_9ACTN</name>
<dbReference type="InterPro" id="IPR036291">
    <property type="entry name" value="NAD(P)-bd_dom_sf"/>
</dbReference>
<dbReference type="EMBL" id="BOOB01000015">
    <property type="protein sequence ID" value="GIH32110.1"/>
    <property type="molecule type" value="Genomic_DNA"/>
</dbReference>
<comment type="caution">
    <text evidence="4">The sequence shown here is derived from an EMBL/GenBank/DDBJ whole genome shotgun (WGS) entry which is preliminary data.</text>
</comment>
<dbReference type="PANTHER" id="PTHR44154:SF1">
    <property type="entry name" value="QUINONE OXIDOREDUCTASE"/>
    <property type="match status" value="1"/>
</dbReference>
<evidence type="ECO:0000313" key="5">
    <source>
        <dbReference type="Proteomes" id="UP000651728"/>
    </source>
</evidence>